<accession>A0A8H7SPJ4</accession>
<dbReference type="PANTHER" id="PTHR44942">
    <property type="entry name" value="METHYLTRANSF_11 DOMAIN-CONTAINING PROTEIN"/>
    <property type="match status" value="1"/>
</dbReference>
<evidence type="ECO:0000256" key="2">
    <source>
        <dbReference type="ARBA" id="ARBA00022603"/>
    </source>
</evidence>
<dbReference type="SUPFAM" id="SSF53335">
    <property type="entry name" value="S-adenosyl-L-methionine-dependent methyltransferases"/>
    <property type="match status" value="1"/>
</dbReference>
<proteinExistence type="inferred from homology"/>
<keyword evidence="6" id="KW-1185">Reference proteome</keyword>
<feature type="domain" description="Methyltransferase type 11" evidence="4">
    <location>
        <begin position="44"/>
        <end position="133"/>
    </location>
</feature>
<reference evidence="5" key="1">
    <citation type="submission" date="2021-01" db="EMBL/GenBank/DDBJ databases">
        <title>Metabolic potential, ecology and presence of endohyphal bacteria is reflected in genomic diversity of Mucoromycotina.</title>
        <authorList>
            <person name="Muszewska A."/>
            <person name="Okrasinska A."/>
            <person name="Steczkiewicz K."/>
            <person name="Drgas O."/>
            <person name="Orlowska M."/>
            <person name="Perlinska-Lenart U."/>
            <person name="Aleksandrzak-Piekarczyk T."/>
            <person name="Szatraj K."/>
            <person name="Zielenkiewicz U."/>
            <person name="Pilsyk S."/>
            <person name="Malc E."/>
            <person name="Mieczkowski P."/>
            <person name="Kruszewska J.S."/>
            <person name="Biernat P."/>
            <person name="Pawlowska J."/>
        </authorList>
    </citation>
    <scope>NUCLEOTIDE SEQUENCE</scope>
    <source>
        <strain evidence="5">WA0000018081</strain>
    </source>
</reference>
<dbReference type="AlphaFoldDB" id="A0A8H7SPJ4"/>
<keyword evidence="3" id="KW-0808">Transferase</keyword>
<dbReference type="Proteomes" id="UP000613177">
    <property type="component" value="Unassembled WGS sequence"/>
</dbReference>
<keyword evidence="2" id="KW-0489">Methyltransferase</keyword>
<sequence>MTENKNVNYAGEAYSKFRPFYSQEIYSLIDQFHSQSHGQYNLAIDVGCGTGQSTVETAKKFKQVYGIDTLPEQIQHGTPRDNIIYQVGPAEDLSEFQTASVDMITSSTAFHWFDHDVFFKEAKRVLKPNGTLAVYSYFYPALKDVPEEINAIVKKLTLEQLGQYANSNVRYIQNMYRDIKFPFENQVWYITPKSEDTTRISQPILGSLMEASMNIARFSDYLKTSSAYYNYLEDPVNKGKGDPVDTMIEHLMRALNITSTDQTVDIEWPTVLVLAKND</sequence>
<dbReference type="Gene3D" id="3.40.50.150">
    <property type="entry name" value="Vaccinia Virus protein VP39"/>
    <property type="match status" value="1"/>
</dbReference>
<comment type="similarity">
    <text evidence="1">Belongs to the methyltransferase superfamily.</text>
</comment>
<evidence type="ECO:0000256" key="1">
    <source>
        <dbReference type="ARBA" id="ARBA00008361"/>
    </source>
</evidence>
<dbReference type="CDD" id="cd02440">
    <property type="entry name" value="AdoMet_MTases"/>
    <property type="match status" value="1"/>
</dbReference>
<dbReference type="InterPro" id="IPR029063">
    <property type="entry name" value="SAM-dependent_MTases_sf"/>
</dbReference>
<evidence type="ECO:0000313" key="6">
    <source>
        <dbReference type="Proteomes" id="UP000613177"/>
    </source>
</evidence>
<organism evidence="5 6">
    <name type="scientific">Thamnidium elegans</name>
    <dbReference type="NCBI Taxonomy" id="101142"/>
    <lineage>
        <taxon>Eukaryota</taxon>
        <taxon>Fungi</taxon>
        <taxon>Fungi incertae sedis</taxon>
        <taxon>Mucoromycota</taxon>
        <taxon>Mucoromycotina</taxon>
        <taxon>Mucoromycetes</taxon>
        <taxon>Mucorales</taxon>
        <taxon>Mucorineae</taxon>
        <taxon>Mucoraceae</taxon>
        <taxon>Thamnidium</taxon>
    </lineage>
</organism>
<evidence type="ECO:0000259" key="4">
    <source>
        <dbReference type="Pfam" id="PF08241"/>
    </source>
</evidence>
<protein>
    <recommendedName>
        <fullName evidence="4">Methyltransferase type 11 domain-containing protein</fullName>
    </recommendedName>
</protein>
<dbReference type="InterPro" id="IPR013216">
    <property type="entry name" value="Methyltransf_11"/>
</dbReference>
<name>A0A8H7SPJ4_9FUNG</name>
<dbReference type="GO" id="GO:0032259">
    <property type="term" value="P:methylation"/>
    <property type="evidence" value="ECO:0007669"/>
    <property type="project" value="UniProtKB-KW"/>
</dbReference>
<dbReference type="InterPro" id="IPR051052">
    <property type="entry name" value="Diverse_substrate_MTase"/>
</dbReference>
<dbReference type="PANTHER" id="PTHR44942:SF4">
    <property type="entry name" value="METHYLTRANSFERASE TYPE 11 DOMAIN-CONTAINING PROTEIN"/>
    <property type="match status" value="1"/>
</dbReference>
<dbReference type="GO" id="GO:0008757">
    <property type="term" value="F:S-adenosylmethionine-dependent methyltransferase activity"/>
    <property type="evidence" value="ECO:0007669"/>
    <property type="project" value="InterPro"/>
</dbReference>
<dbReference type="EMBL" id="JAEPRE010000053">
    <property type="protein sequence ID" value="KAG2234449.1"/>
    <property type="molecule type" value="Genomic_DNA"/>
</dbReference>
<evidence type="ECO:0000256" key="3">
    <source>
        <dbReference type="ARBA" id="ARBA00022679"/>
    </source>
</evidence>
<comment type="caution">
    <text evidence="5">The sequence shown here is derived from an EMBL/GenBank/DDBJ whole genome shotgun (WGS) entry which is preliminary data.</text>
</comment>
<gene>
    <name evidence="5" type="ORF">INT48_007197</name>
</gene>
<dbReference type="OrthoDB" id="10027013at2759"/>
<evidence type="ECO:0000313" key="5">
    <source>
        <dbReference type="EMBL" id="KAG2234449.1"/>
    </source>
</evidence>
<dbReference type="Pfam" id="PF08241">
    <property type="entry name" value="Methyltransf_11"/>
    <property type="match status" value="1"/>
</dbReference>